<organism evidence="8 9">
    <name type="scientific">Lolium multiflorum</name>
    <name type="common">Italian ryegrass</name>
    <name type="synonym">Lolium perenne subsp. multiflorum</name>
    <dbReference type="NCBI Taxonomy" id="4521"/>
    <lineage>
        <taxon>Eukaryota</taxon>
        <taxon>Viridiplantae</taxon>
        <taxon>Streptophyta</taxon>
        <taxon>Embryophyta</taxon>
        <taxon>Tracheophyta</taxon>
        <taxon>Spermatophyta</taxon>
        <taxon>Magnoliopsida</taxon>
        <taxon>Liliopsida</taxon>
        <taxon>Poales</taxon>
        <taxon>Poaceae</taxon>
        <taxon>BOP clade</taxon>
        <taxon>Pooideae</taxon>
        <taxon>Poodae</taxon>
        <taxon>Poeae</taxon>
        <taxon>Poeae Chloroplast Group 2 (Poeae type)</taxon>
        <taxon>Loliodinae</taxon>
        <taxon>Loliinae</taxon>
        <taxon>Lolium</taxon>
    </lineage>
</organism>
<proteinExistence type="predicted"/>
<dbReference type="PROSITE" id="PS51005">
    <property type="entry name" value="NAC"/>
    <property type="match status" value="1"/>
</dbReference>
<dbReference type="Gene3D" id="2.170.150.80">
    <property type="entry name" value="NAC domain"/>
    <property type="match status" value="1"/>
</dbReference>
<evidence type="ECO:0000256" key="1">
    <source>
        <dbReference type="ARBA" id="ARBA00004123"/>
    </source>
</evidence>
<feature type="compositionally biased region" description="Polar residues" evidence="6">
    <location>
        <begin position="296"/>
        <end position="307"/>
    </location>
</feature>
<comment type="subcellular location">
    <subcellularLocation>
        <location evidence="1">Nucleus</location>
    </subcellularLocation>
</comment>
<dbReference type="AlphaFoldDB" id="A0AAD8VNF1"/>
<evidence type="ECO:0000256" key="3">
    <source>
        <dbReference type="ARBA" id="ARBA00023125"/>
    </source>
</evidence>
<keyword evidence="2" id="KW-0805">Transcription regulation</keyword>
<protein>
    <recommendedName>
        <fullName evidence="7">NAC domain-containing protein</fullName>
    </recommendedName>
</protein>
<dbReference type="SUPFAM" id="SSF101941">
    <property type="entry name" value="NAC domain"/>
    <property type="match status" value="1"/>
</dbReference>
<dbReference type="InterPro" id="IPR003441">
    <property type="entry name" value="NAC-dom"/>
</dbReference>
<evidence type="ECO:0000256" key="2">
    <source>
        <dbReference type="ARBA" id="ARBA00023015"/>
    </source>
</evidence>
<keyword evidence="5" id="KW-0539">Nucleus</keyword>
<dbReference type="Proteomes" id="UP001231189">
    <property type="component" value="Unassembled WGS sequence"/>
</dbReference>
<dbReference type="Pfam" id="PF02365">
    <property type="entry name" value="NAM"/>
    <property type="match status" value="1"/>
</dbReference>
<keyword evidence="4" id="KW-0804">Transcription</keyword>
<dbReference type="GO" id="GO:0005634">
    <property type="term" value="C:nucleus"/>
    <property type="evidence" value="ECO:0007669"/>
    <property type="project" value="UniProtKB-SubCell"/>
</dbReference>
<evidence type="ECO:0000259" key="7">
    <source>
        <dbReference type="PROSITE" id="PS51005"/>
    </source>
</evidence>
<dbReference type="EMBL" id="JAUUTY010000007">
    <property type="protein sequence ID" value="KAK1610878.1"/>
    <property type="molecule type" value="Genomic_DNA"/>
</dbReference>
<feature type="compositionally biased region" description="Low complexity" evidence="6">
    <location>
        <begin position="283"/>
        <end position="295"/>
    </location>
</feature>
<feature type="domain" description="NAC" evidence="7">
    <location>
        <begin position="5"/>
        <end position="158"/>
    </location>
</feature>
<sequence length="392" mass="41122">MATAGEPPFGSHPSELELIRRYLRPWVVSGELDCSWIHQTDIYAADPAVLTASFLAATASEGEGEQAWYFICRIRNKKGSKTRKHRAAASGGGSWFSDRAAKPVADGSVHVGKKQRFCFTLKDEEGRHLRSRWLMLELRLAGDEQDEEPWALCKVYPSPRENPAAKARAMAAANARARAMAAADSRPRAEALPSAVPPPEHGAPSPSEEGVPTTPLDKGTPGAHAEDAGSAAPPTVCGTSSPEDAGSAAPTAHGMPATKAQEAAGAARPAVPSAWSPRSIRDAAGGAPAAPPVGGTSSQAVQSSSTPRADGTKEWVLIQIGVHGPQLSSPDSISVNKIFRVQRLQEEDDTVVAPLAGLKRKALEVCSGFLMLDGAHATKKPALCPSCSSDQL</sequence>
<keyword evidence="9" id="KW-1185">Reference proteome</keyword>
<feature type="region of interest" description="Disordered" evidence="6">
    <location>
        <begin position="178"/>
        <end position="310"/>
    </location>
</feature>
<evidence type="ECO:0000313" key="8">
    <source>
        <dbReference type="EMBL" id="KAK1610878.1"/>
    </source>
</evidence>
<gene>
    <name evidence="8" type="ORF">QYE76_034551</name>
</gene>
<dbReference type="GO" id="GO:0006355">
    <property type="term" value="P:regulation of DNA-templated transcription"/>
    <property type="evidence" value="ECO:0007669"/>
    <property type="project" value="InterPro"/>
</dbReference>
<name>A0AAD8VNF1_LOLMU</name>
<comment type="caution">
    <text evidence="8">The sequence shown here is derived from an EMBL/GenBank/DDBJ whole genome shotgun (WGS) entry which is preliminary data.</text>
</comment>
<evidence type="ECO:0000256" key="4">
    <source>
        <dbReference type="ARBA" id="ARBA00023163"/>
    </source>
</evidence>
<dbReference type="InterPro" id="IPR036093">
    <property type="entry name" value="NAC_dom_sf"/>
</dbReference>
<dbReference type="GO" id="GO:0003677">
    <property type="term" value="F:DNA binding"/>
    <property type="evidence" value="ECO:0007669"/>
    <property type="project" value="UniProtKB-KW"/>
</dbReference>
<evidence type="ECO:0000256" key="5">
    <source>
        <dbReference type="ARBA" id="ARBA00023242"/>
    </source>
</evidence>
<dbReference type="PANTHER" id="PTHR31719:SF43">
    <property type="entry name" value="NAC TRANSCRIPTION FACTOR 56"/>
    <property type="match status" value="1"/>
</dbReference>
<dbReference type="PANTHER" id="PTHR31719">
    <property type="entry name" value="NAC TRANSCRIPTION FACTOR 56"/>
    <property type="match status" value="1"/>
</dbReference>
<keyword evidence="3" id="KW-0238">DNA-binding</keyword>
<feature type="compositionally biased region" description="Low complexity" evidence="6">
    <location>
        <begin position="260"/>
        <end position="274"/>
    </location>
</feature>
<evidence type="ECO:0000256" key="6">
    <source>
        <dbReference type="SAM" id="MobiDB-lite"/>
    </source>
</evidence>
<evidence type="ECO:0000313" key="9">
    <source>
        <dbReference type="Proteomes" id="UP001231189"/>
    </source>
</evidence>
<reference evidence="8" key="1">
    <citation type="submission" date="2023-07" db="EMBL/GenBank/DDBJ databases">
        <title>A chromosome-level genome assembly of Lolium multiflorum.</title>
        <authorList>
            <person name="Chen Y."/>
            <person name="Copetti D."/>
            <person name="Kolliker R."/>
            <person name="Studer B."/>
        </authorList>
    </citation>
    <scope>NUCLEOTIDE SEQUENCE</scope>
    <source>
        <strain evidence="8">02402/16</strain>
        <tissue evidence="8">Leaf</tissue>
    </source>
</reference>
<accession>A0AAD8VNF1</accession>